<proteinExistence type="predicted"/>
<feature type="compositionally biased region" description="Basic and acidic residues" evidence="1">
    <location>
        <begin position="275"/>
        <end position="288"/>
    </location>
</feature>
<feature type="region of interest" description="Disordered" evidence="1">
    <location>
        <begin position="152"/>
        <end position="307"/>
    </location>
</feature>
<keyword evidence="2" id="KW-0812">Transmembrane</keyword>
<feature type="transmembrane region" description="Helical" evidence="2">
    <location>
        <begin position="106"/>
        <end position="124"/>
    </location>
</feature>
<dbReference type="Proteomes" id="UP000324585">
    <property type="component" value="Unassembled WGS sequence"/>
</dbReference>
<dbReference type="AlphaFoldDB" id="A0A5J4YLC6"/>
<protein>
    <submittedName>
        <fullName evidence="3">Uncharacterized protein</fullName>
    </submittedName>
</protein>
<evidence type="ECO:0000256" key="2">
    <source>
        <dbReference type="SAM" id="Phobius"/>
    </source>
</evidence>
<accession>A0A5J4YLC6</accession>
<feature type="compositionally biased region" description="Polar residues" evidence="1">
    <location>
        <begin position="212"/>
        <end position="226"/>
    </location>
</feature>
<evidence type="ECO:0000313" key="4">
    <source>
        <dbReference type="Proteomes" id="UP000324585"/>
    </source>
</evidence>
<feature type="compositionally biased region" description="Polar residues" evidence="1">
    <location>
        <begin position="174"/>
        <end position="204"/>
    </location>
</feature>
<name>A0A5J4YLC6_PORPP</name>
<gene>
    <name evidence="3" type="ORF">FVE85_8427</name>
</gene>
<evidence type="ECO:0000313" key="3">
    <source>
        <dbReference type="EMBL" id="KAA8491945.1"/>
    </source>
</evidence>
<sequence length="332" mass="35191">MAYVGTIGSSSFLGHGGTVAAHASCGRFAGAAAVSVASSQVRLSALRVRTVRMSTRDPSYVRKLVLLAFAGAGAVHNSPFGESVRPVVGFVKAALRMVFARVYSPFWSAVVFTVSMVYLGLMIVQKMDAQAESEARSTSAFALASASAASPVPAIASPSDAGAAPSWTPRGFQWNIQAPPTPGTQTTNATPEKASVSSKDTLSPSKEDTDTRTSAAAGSDSVTQSAESEKAPVKAQTPASSSPKDPTYKYKSAVRKSSPSNAYRASSGTYSPPLDKPRDWNNTLDRRKPSQSASMPSNPSNPSQTSVVQQYYLPRETNNSVYDFMQKKNKWR</sequence>
<feature type="compositionally biased region" description="Polar residues" evidence="1">
    <location>
        <begin position="255"/>
        <end position="270"/>
    </location>
</feature>
<feature type="compositionally biased region" description="Low complexity" evidence="1">
    <location>
        <begin position="290"/>
        <end position="306"/>
    </location>
</feature>
<keyword evidence="4" id="KW-1185">Reference proteome</keyword>
<keyword evidence="2" id="KW-1133">Transmembrane helix</keyword>
<feature type="compositionally biased region" description="Low complexity" evidence="1">
    <location>
        <begin position="152"/>
        <end position="161"/>
    </location>
</feature>
<dbReference type="EMBL" id="VRMN01000011">
    <property type="protein sequence ID" value="KAA8491945.1"/>
    <property type="molecule type" value="Genomic_DNA"/>
</dbReference>
<comment type="caution">
    <text evidence="3">The sequence shown here is derived from an EMBL/GenBank/DDBJ whole genome shotgun (WGS) entry which is preliminary data.</text>
</comment>
<evidence type="ECO:0000256" key="1">
    <source>
        <dbReference type="SAM" id="MobiDB-lite"/>
    </source>
</evidence>
<reference evidence="4" key="1">
    <citation type="journal article" date="2019" name="Nat. Commun.">
        <title>Expansion of phycobilisome linker gene families in mesophilic red algae.</title>
        <authorList>
            <person name="Lee J."/>
            <person name="Kim D."/>
            <person name="Bhattacharya D."/>
            <person name="Yoon H.S."/>
        </authorList>
    </citation>
    <scope>NUCLEOTIDE SEQUENCE [LARGE SCALE GENOMIC DNA]</scope>
    <source>
        <strain evidence="4">CCMP 1328</strain>
    </source>
</reference>
<keyword evidence="2" id="KW-0472">Membrane</keyword>
<organism evidence="3 4">
    <name type="scientific">Porphyridium purpureum</name>
    <name type="common">Red alga</name>
    <name type="synonym">Porphyridium cruentum</name>
    <dbReference type="NCBI Taxonomy" id="35688"/>
    <lineage>
        <taxon>Eukaryota</taxon>
        <taxon>Rhodophyta</taxon>
        <taxon>Bangiophyceae</taxon>
        <taxon>Porphyridiales</taxon>
        <taxon>Porphyridiaceae</taxon>
        <taxon>Porphyridium</taxon>
    </lineage>
</organism>